<dbReference type="RefSeq" id="WP_250933012.1">
    <property type="nucleotide sequence ID" value="NZ_JAMQBK010000104.1"/>
</dbReference>
<dbReference type="SUPFAM" id="SSF53335">
    <property type="entry name" value="S-adenosyl-L-methionine-dependent methyltransferases"/>
    <property type="match status" value="1"/>
</dbReference>
<dbReference type="Proteomes" id="UP001202961">
    <property type="component" value="Unassembled WGS sequence"/>
</dbReference>
<accession>A0ABT0UCR6</accession>
<evidence type="ECO:0000313" key="2">
    <source>
        <dbReference type="Proteomes" id="UP001202961"/>
    </source>
</evidence>
<comment type="caution">
    <text evidence="1">The sequence shown here is derived from an EMBL/GenBank/DDBJ whole genome shotgun (WGS) entry which is preliminary data.</text>
</comment>
<dbReference type="EMBL" id="JAMQBK010000104">
    <property type="protein sequence ID" value="MCM2374833.1"/>
    <property type="molecule type" value="Genomic_DNA"/>
</dbReference>
<keyword evidence="1" id="KW-0489">Methyltransferase</keyword>
<dbReference type="GO" id="GO:0032259">
    <property type="term" value="P:methylation"/>
    <property type="evidence" value="ECO:0007669"/>
    <property type="project" value="UniProtKB-KW"/>
</dbReference>
<keyword evidence="1" id="KW-0808">Transferase</keyword>
<evidence type="ECO:0000313" key="1">
    <source>
        <dbReference type="EMBL" id="MCM2374833.1"/>
    </source>
</evidence>
<proteinExistence type="predicted"/>
<sequence length="289" mass="32436">MIDPSTTPTLAPYLPAVSTGASGWTGPDVASFEFRATGSPFIDRIFETGELFDFDGQLHPMETYIPKRQGDLLYSLVRHLEPQRTLEIGLANGISALHIATGLQDNGIGHHLAIDPYQTTDWKSVGLASLCRAGLESWVSLDERPSHWAVPDLEQAECRVQFAFIDGSHLLDYVMTDFMTVDRILDVGGLIAFDDSDWPAVLHVIRFALTNRDYEVFPTGQVIEPSPGKPRHITRLVRRLVRRSNRLQRIVRPSFTIPDLERHVEGRCVVLRKTANDSRHALQGQPNEF</sequence>
<organism evidence="1 2">
    <name type="scientific">Aporhodopirellula aestuarii</name>
    <dbReference type="NCBI Taxonomy" id="2950107"/>
    <lineage>
        <taxon>Bacteria</taxon>
        <taxon>Pseudomonadati</taxon>
        <taxon>Planctomycetota</taxon>
        <taxon>Planctomycetia</taxon>
        <taxon>Pirellulales</taxon>
        <taxon>Pirellulaceae</taxon>
        <taxon>Aporhodopirellula</taxon>
    </lineage>
</organism>
<dbReference type="Pfam" id="PF13578">
    <property type="entry name" value="Methyltransf_24"/>
    <property type="match status" value="1"/>
</dbReference>
<keyword evidence="2" id="KW-1185">Reference proteome</keyword>
<dbReference type="Gene3D" id="3.40.50.150">
    <property type="entry name" value="Vaccinia Virus protein VP39"/>
    <property type="match status" value="1"/>
</dbReference>
<gene>
    <name evidence="1" type="ORF">NB063_29775</name>
</gene>
<name>A0ABT0UCR6_9BACT</name>
<dbReference type="InterPro" id="IPR029063">
    <property type="entry name" value="SAM-dependent_MTases_sf"/>
</dbReference>
<dbReference type="GO" id="GO:0008168">
    <property type="term" value="F:methyltransferase activity"/>
    <property type="evidence" value="ECO:0007669"/>
    <property type="project" value="UniProtKB-KW"/>
</dbReference>
<protein>
    <submittedName>
        <fullName evidence="1">Class I SAM-dependent methyltransferase</fullName>
    </submittedName>
</protein>
<reference evidence="1 2" key="1">
    <citation type="journal article" date="2022" name="Syst. Appl. Microbiol.">
        <title>Rhodopirellula aestuarii sp. nov., a novel member of the genus Rhodopirellula isolated from brackish sediments collected in the Tagus River estuary, Portugal.</title>
        <authorList>
            <person name="Vitorino I.R."/>
            <person name="Klimek D."/>
            <person name="Calusinska M."/>
            <person name="Lobo-da-Cunha A."/>
            <person name="Vasconcelos V."/>
            <person name="Lage O.M."/>
        </authorList>
    </citation>
    <scope>NUCLEOTIDE SEQUENCE [LARGE SCALE GENOMIC DNA]</scope>
    <source>
        <strain evidence="1 2">ICT_H3.1</strain>
    </source>
</reference>